<reference evidence="4" key="1">
    <citation type="submission" date="2020-08" db="EMBL/GenBank/DDBJ databases">
        <title>Multicomponent nature underlies the extraordinary mechanical properties of spider dragline silk.</title>
        <authorList>
            <person name="Kono N."/>
            <person name="Nakamura H."/>
            <person name="Mori M."/>
            <person name="Yoshida Y."/>
            <person name="Ohtoshi R."/>
            <person name="Malay A.D."/>
            <person name="Moran D.A.P."/>
            <person name="Tomita M."/>
            <person name="Numata K."/>
            <person name="Arakawa K."/>
        </authorList>
    </citation>
    <scope>NUCLEOTIDE SEQUENCE</scope>
</reference>
<dbReference type="EMBL" id="BMAW01082035">
    <property type="protein sequence ID" value="GFU27308.1"/>
    <property type="molecule type" value="Genomic_DNA"/>
</dbReference>
<sequence length="94" mass="11143">MELFKASKTYWFKVHCKSDTDIENNEHLFLCCKRAHLLHRPPSVLLEYALCFLYAPLWEHMACSFLQEQVLSLDFVSLEFFRNPSIIGHRLLLV</sequence>
<dbReference type="Proteomes" id="UP000887013">
    <property type="component" value="Unassembled WGS sequence"/>
</dbReference>
<evidence type="ECO:0000313" key="3">
    <source>
        <dbReference type="EMBL" id="GFT41054.1"/>
    </source>
</evidence>
<dbReference type="EMBL" id="BMAW01088070">
    <property type="protein sequence ID" value="GFS32953.1"/>
    <property type="molecule type" value="Genomic_DNA"/>
</dbReference>
<comment type="caution">
    <text evidence="4">The sequence shown here is derived from an EMBL/GenBank/DDBJ whole genome shotgun (WGS) entry which is preliminary data.</text>
</comment>
<keyword evidence="5" id="KW-1185">Reference proteome</keyword>
<dbReference type="AlphaFoldDB" id="A0A8X6QIN8"/>
<organism evidence="4 5">
    <name type="scientific">Nephila pilipes</name>
    <name type="common">Giant wood spider</name>
    <name type="synonym">Nephila maculata</name>
    <dbReference type="NCBI Taxonomy" id="299642"/>
    <lineage>
        <taxon>Eukaryota</taxon>
        <taxon>Metazoa</taxon>
        <taxon>Ecdysozoa</taxon>
        <taxon>Arthropoda</taxon>
        <taxon>Chelicerata</taxon>
        <taxon>Arachnida</taxon>
        <taxon>Araneae</taxon>
        <taxon>Araneomorphae</taxon>
        <taxon>Entelegynae</taxon>
        <taxon>Araneoidea</taxon>
        <taxon>Nephilidae</taxon>
        <taxon>Nephila</taxon>
    </lineage>
</organism>
<evidence type="ECO:0000313" key="5">
    <source>
        <dbReference type="Proteomes" id="UP000887013"/>
    </source>
</evidence>
<dbReference type="EMBL" id="BMAW01109986">
    <property type="protein sequence ID" value="GFT41054.1"/>
    <property type="molecule type" value="Genomic_DNA"/>
</dbReference>
<protein>
    <submittedName>
        <fullName evidence="4">Uncharacterized protein</fullName>
    </submittedName>
</protein>
<evidence type="ECO:0000313" key="4">
    <source>
        <dbReference type="EMBL" id="GFU27308.1"/>
    </source>
</evidence>
<gene>
    <name evidence="1" type="ORF">NPIL_390791</name>
    <name evidence="2" type="ORF">NPIL_481941</name>
    <name evidence="3" type="ORF">NPIL_522751</name>
    <name evidence="4" type="ORF">NPIL_636371</name>
</gene>
<accession>A0A8X6QIN8</accession>
<evidence type="ECO:0000313" key="1">
    <source>
        <dbReference type="EMBL" id="GFS32953.1"/>
    </source>
</evidence>
<name>A0A8X6QIN8_NEPPI</name>
<evidence type="ECO:0000313" key="2">
    <source>
        <dbReference type="EMBL" id="GFS70804.1"/>
    </source>
</evidence>
<dbReference type="EMBL" id="BMAW01049488">
    <property type="protein sequence ID" value="GFS70804.1"/>
    <property type="molecule type" value="Genomic_DNA"/>
</dbReference>
<proteinExistence type="predicted"/>